<organism evidence="1 2">
    <name type="scientific">Microvirga arsenatis</name>
    <dbReference type="NCBI Taxonomy" id="2692265"/>
    <lineage>
        <taxon>Bacteria</taxon>
        <taxon>Pseudomonadati</taxon>
        <taxon>Pseudomonadota</taxon>
        <taxon>Alphaproteobacteria</taxon>
        <taxon>Hyphomicrobiales</taxon>
        <taxon>Methylobacteriaceae</taxon>
        <taxon>Microvirga</taxon>
    </lineage>
</organism>
<evidence type="ECO:0000313" key="1">
    <source>
        <dbReference type="EMBL" id="NBJ25832.1"/>
    </source>
</evidence>
<evidence type="ECO:0000313" key="2">
    <source>
        <dbReference type="Proteomes" id="UP000818323"/>
    </source>
</evidence>
<reference evidence="1 2" key="1">
    <citation type="submission" date="2020-01" db="EMBL/GenBank/DDBJ databases">
        <title>Microvirga sp. nov., an arsenate reduction bacterium isolated from Tibet hotspring sediments.</title>
        <authorList>
            <person name="Yuan C.-G."/>
        </authorList>
    </citation>
    <scope>NUCLEOTIDE SEQUENCE [LARGE SCALE GENOMIC DNA]</scope>
    <source>
        <strain evidence="1 2">SYSU G3D203</strain>
    </source>
</reference>
<comment type="caution">
    <text evidence="1">The sequence shown here is derived from an EMBL/GenBank/DDBJ whole genome shotgun (WGS) entry which is preliminary data.</text>
</comment>
<gene>
    <name evidence="1" type="ORF">GR303_15860</name>
</gene>
<evidence type="ECO:0008006" key="3">
    <source>
        <dbReference type="Google" id="ProtNLM"/>
    </source>
</evidence>
<protein>
    <recommendedName>
        <fullName evidence="3">HEPN domain-containing protein</fullName>
    </recommendedName>
</protein>
<proteinExistence type="predicted"/>
<accession>A0ABW9Z144</accession>
<dbReference type="RefSeq" id="WP_161724014.1">
    <property type="nucleotide sequence ID" value="NZ_JAAAXI010000011.1"/>
</dbReference>
<keyword evidence="2" id="KW-1185">Reference proteome</keyword>
<dbReference type="Proteomes" id="UP000818323">
    <property type="component" value="Unassembled WGS sequence"/>
</dbReference>
<dbReference type="EMBL" id="JAAAXJ010000008">
    <property type="protein sequence ID" value="NBJ25832.1"/>
    <property type="molecule type" value="Genomic_DNA"/>
</dbReference>
<sequence>MFNEYQQRHMEHLASLPPEAKSACGWYSREECDKGHGCGMCERRRPEKGMPPCDIVHLLRRDAQRLYRWDYPSPTRPEDGHKNLSPWKAADHIEALRGALRDLLRISTWDGEFTTREEYEPVAERALALLRDSTVKPE</sequence>
<name>A0ABW9Z144_9HYPH</name>